<comment type="catalytic activity">
    <reaction evidence="1">
        <text>a 4-O-methyl-thymidine in DNA + L-cysteinyl-[protein] = a thymidine in DNA + S-methyl-L-cysteinyl-[protein]</text>
        <dbReference type="Rhea" id="RHEA:53428"/>
        <dbReference type="Rhea" id="RHEA-COMP:10131"/>
        <dbReference type="Rhea" id="RHEA-COMP:10132"/>
        <dbReference type="Rhea" id="RHEA-COMP:13555"/>
        <dbReference type="Rhea" id="RHEA-COMP:13556"/>
        <dbReference type="ChEBI" id="CHEBI:29950"/>
        <dbReference type="ChEBI" id="CHEBI:82612"/>
        <dbReference type="ChEBI" id="CHEBI:137386"/>
        <dbReference type="ChEBI" id="CHEBI:137387"/>
        <dbReference type="EC" id="2.1.1.63"/>
    </reaction>
</comment>
<feature type="domain" description="Methylguanine DNA methyltransferase ribonuclease-like" evidence="10">
    <location>
        <begin position="2"/>
        <end position="67"/>
    </location>
</feature>
<evidence type="ECO:0000259" key="9">
    <source>
        <dbReference type="Pfam" id="PF01035"/>
    </source>
</evidence>
<comment type="catalytic activity">
    <reaction evidence="8">
        <text>a 6-O-methyl-2'-deoxyguanosine in DNA + L-cysteinyl-[protein] = S-methyl-L-cysteinyl-[protein] + a 2'-deoxyguanosine in DNA</text>
        <dbReference type="Rhea" id="RHEA:24000"/>
        <dbReference type="Rhea" id="RHEA-COMP:10131"/>
        <dbReference type="Rhea" id="RHEA-COMP:10132"/>
        <dbReference type="Rhea" id="RHEA-COMP:11367"/>
        <dbReference type="Rhea" id="RHEA-COMP:11368"/>
        <dbReference type="ChEBI" id="CHEBI:29950"/>
        <dbReference type="ChEBI" id="CHEBI:82612"/>
        <dbReference type="ChEBI" id="CHEBI:85445"/>
        <dbReference type="ChEBI" id="CHEBI:85448"/>
        <dbReference type="EC" id="2.1.1.63"/>
    </reaction>
</comment>
<evidence type="ECO:0000259" key="10">
    <source>
        <dbReference type="Pfam" id="PF02870"/>
    </source>
</evidence>
<reference evidence="11" key="1">
    <citation type="submission" date="2018-05" db="EMBL/GenBank/DDBJ databases">
        <authorList>
            <person name="Lanie J.A."/>
            <person name="Ng W.-L."/>
            <person name="Kazmierczak K.M."/>
            <person name="Andrzejewski T.M."/>
            <person name="Davidsen T.M."/>
            <person name="Wayne K.J."/>
            <person name="Tettelin H."/>
            <person name="Glass J.I."/>
            <person name="Rusch D."/>
            <person name="Podicherti R."/>
            <person name="Tsui H.-C.T."/>
            <person name="Winkler M.E."/>
        </authorList>
    </citation>
    <scope>NUCLEOTIDE SEQUENCE</scope>
</reference>
<dbReference type="Pfam" id="PF01035">
    <property type="entry name" value="DNA_binding_1"/>
    <property type="match status" value="1"/>
</dbReference>
<dbReference type="SUPFAM" id="SSF46767">
    <property type="entry name" value="Methylated DNA-protein cysteine methyltransferase, C-terminal domain"/>
    <property type="match status" value="1"/>
</dbReference>
<dbReference type="Pfam" id="PF02870">
    <property type="entry name" value="Methyltransf_1N"/>
    <property type="match status" value="1"/>
</dbReference>
<keyword evidence="5" id="KW-0808">Transferase</keyword>
<proteinExistence type="inferred from homology"/>
<dbReference type="PANTHER" id="PTHR10815:SF13">
    <property type="entry name" value="METHYLATED-DNA--PROTEIN-CYSTEINE METHYLTRANSFERASE"/>
    <property type="match status" value="1"/>
</dbReference>
<dbReference type="GO" id="GO:0032259">
    <property type="term" value="P:methylation"/>
    <property type="evidence" value="ECO:0007669"/>
    <property type="project" value="UniProtKB-KW"/>
</dbReference>
<dbReference type="PANTHER" id="PTHR10815">
    <property type="entry name" value="METHYLATED-DNA--PROTEIN-CYSTEINE METHYLTRANSFERASE"/>
    <property type="match status" value="1"/>
</dbReference>
<dbReference type="InterPro" id="IPR036631">
    <property type="entry name" value="MGMT_N_sf"/>
</dbReference>
<dbReference type="InterPro" id="IPR001497">
    <property type="entry name" value="MethylDNA_cys_MeTrfase_AS"/>
</dbReference>
<dbReference type="Gene3D" id="3.30.160.70">
    <property type="entry name" value="Methylated DNA-protein cysteine methyltransferase domain"/>
    <property type="match status" value="1"/>
</dbReference>
<evidence type="ECO:0000256" key="8">
    <source>
        <dbReference type="ARBA" id="ARBA00049348"/>
    </source>
</evidence>
<evidence type="ECO:0000256" key="6">
    <source>
        <dbReference type="ARBA" id="ARBA00022763"/>
    </source>
</evidence>
<feature type="domain" description="Methylated-DNA-[protein]-cysteine S-methyltransferase DNA binding" evidence="9">
    <location>
        <begin position="72"/>
        <end position="152"/>
    </location>
</feature>
<dbReference type="InterPro" id="IPR008332">
    <property type="entry name" value="MethylG_MeTrfase_N"/>
</dbReference>
<evidence type="ECO:0000256" key="4">
    <source>
        <dbReference type="ARBA" id="ARBA00022603"/>
    </source>
</evidence>
<sequence length="169" mass="19195">MYVAATVRGICRVTYDDTDEEFEEDLQARYGRAAAFAPKNTLLQDAELQLERYFLGELRAFDVALDFLEGTPFMHRAWRVQTSIPYGQVRSYKWVAEQVGKPRAARAAGQANSRCCVSIFVPCHRVISHDGSIGGYGDRLEVKKFLLRMEGAVWGRGMLHHSVDDAREY</sequence>
<keyword evidence="6" id="KW-0227">DNA damage</keyword>
<comment type="similarity">
    <text evidence="2">Belongs to the MGMT family.</text>
</comment>
<dbReference type="SUPFAM" id="SSF53155">
    <property type="entry name" value="Methylated DNA-protein cysteine methyltransferase domain"/>
    <property type="match status" value="1"/>
</dbReference>
<dbReference type="GO" id="GO:0003908">
    <property type="term" value="F:methylated-DNA-[protein]-cysteine S-methyltransferase activity"/>
    <property type="evidence" value="ECO:0007669"/>
    <property type="project" value="UniProtKB-EC"/>
</dbReference>
<evidence type="ECO:0000256" key="5">
    <source>
        <dbReference type="ARBA" id="ARBA00022679"/>
    </source>
</evidence>
<dbReference type="InterPro" id="IPR014048">
    <property type="entry name" value="MethylDNA_cys_MeTrfase_DNA-bd"/>
</dbReference>
<evidence type="ECO:0000256" key="1">
    <source>
        <dbReference type="ARBA" id="ARBA00001286"/>
    </source>
</evidence>
<name>A0A382P2S2_9ZZZZ</name>
<keyword evidence="7" id="KW-0234">DNA repair</keyword>
<gene>
    <name evidence="11" type="ORF">METZ01_LOCUS319931</name>
</gene>
<evidence type="ECO:0000256" key="3">
    <source>
        <dbReference type="ARBA" id="ARBA00011918"/>
    </source>
</evidence>
<dbReference type="Gene3D" id="1.10.10.10">
    <property type="entry name" value="Winged helix-like DNA-binding domain superfamily/Winged helix DNA-binding domain"/>
    <property type="match status" value="1"/>
</dbReference>
<accession>A0A382P2S2</accession>
<organism evidence="11">
    <name type="scientific">marine metagenome</name>
    <dbReference type="NCBI Taxonomy" id="408172"/>
    <lineage>
        <taxon>unclassified sequences</taxon>
        <taxon>metagenomes</taxon>
        <taxon>ecological metagenomes</taxon>
    </lineage>
</organism>
<dbReference type="PROSITE" id="PS00374">
    <property type="entry name" value="MGMT"/>
    <property type="match status" value="1"/>
</dbReference>
<dbReference type="CDD" id="cd06445">
    <property type="entry name" value="ATase"/>
    <property type="match status" value="1"/>
</dbReference>
<dbReference type="NCBIfam" id="TIGR00589">
    <property type="entry name" value="ogt"/>
    <property type="match status" value="1"/>
</dbReference>
<keyword evidence="4" id="KW-0489">Methyltransferase</keyword>
<evidence type="ECO:0000256" key="2">
    <source>
        <dbReference type="ARBA" id="ARBA00008711"/>
    </source>
</evidence>
<dbReference type="EC" id="2.1.1.63" evidence="3"/>
<evidence type="ECO:0000256" key="7">
    <source>
        <dbReference type="ARBA" id="ARBA00023204"/>
    </source>
</evidence>
<dbReference type="InterPro" id="IPR036388">
    <property type="entry name" value="WH-like_DNA-bd_sf"/>
</dbReference>
<dbReference type="EMBL" id="UINC01104142">
    <property type="protein sequence ID" value="SVC67077.1"/>
    <property type="molecule type" value="Genomic_DNA"/>
</dbReference>
<dbReference type="InterPro" id="IPR036217">
    <property type="entry name" value="MethylDNA_cys_MeTrfase_DNAb"/>
</dbReference>
<dbReference type="AlphaFoldDB" id="A0A382P2S2"/>
<protein>
    <recommendedName>
        <fullName evidence="3">methylated-DNA--[protein]-cysteine S-methyltransferase</fullName>
        <ecNumber evidence="3">2.1.1.63</ecNumber>
    </recommendedName>
</protein>
<dbReference type="GO" id="GO:0006281">
    <property type="term" value="P:DNA repair"/>
    <property type="evidence" value="ECO:0007669"/>
    <property type="project" value="UniProtKB-KW"/>
</dbReference>
<dbReference type="FunFam" id="1.10.10.10:FF:000214">
    <property type="entry name" value="Methylated-DNA--protein-cysteine methyltransferase"/>
    <property type="match status" value="1"/>
</dbReference>
<evidence type="ECO:0000313" key="11">
    <source>
        <dbReference type="EMBL" id="SVC67077.1"/>
    </source>
</evidence>